<dbReference type="GO" id="GO:0016020">
    <property type="term" value="C:membrane"/>
    <property type="evidence" value="ECO:0007669"/>
    <property type="project" value="UniProtKB-SubCell"/>
</dbReference>
<keyword evidence="8" id="KW-1185">Reference proteome</keyword>
<dbReference type="PROSITE" id="PS50262">
    <property type="entry name" value="G_PROTEIN_RECEP_F1_2"/>
    <property type="match status" value="1"/>
</dbReference>
<dbReference type="GO" id="GO:0008528">
    <property type="term" value="F:G protein-coupled peptide receptor activity"/>
    <property type="evidence" value="ECO:0007669"/>
    <property type="project" value="InterPro"/>
</dbReference>
<feature type="transmembrane region" description="Helical" evidence="5">
    <location>
        <begin position="307"/>
        <end position="332"/>
    </location>
</feature>
<dbReference type="PANTHER" id="PTHR46641:SF2">
    <property type="entry name" value="FMRFAMIDE RECEPTOR"/>
    <property type="match status" value="1"/>
</dbReference>
<evidence type="ECO:0000256" key="1">
    <source>
        <dbReference type="ARBA" id="ARBA00004370"/>
    </source>
</evidence>
<dbReference type="SUPFAM" id="SSF81321">
    <property type="entry name" value="Family A G protein-coupled receptor-like"/>
    <property type="match status" value="1"/>
</dbReference>
<proteinExistence type="predicted"/>
<accession>A0AAN9B786</accession>
<evidence type="ECO:0000313" key="8">
    <source>
        <dbReference type="Proteomes" id="UP001374579"/>
    </source>
</evidence>
<evidence type="ECO:0000256" key="3">
    <source>
        <dbReference type="ARBA" id="ARBA00022989"/>
    </source>
</evidence>
<keyword evidence="2 5" id="KW-0812">Transmembrane</keyword>
<dbReference type="AlphaFoldDB" id="A0AAN9B786"/>
<feature type="transmembrane region" description="Helical" evidence="5">
    <location>
        <begin position="266"/>
        <end position="287"/>
    </location>
</feature>
<protein>
    <recommendedName>
        <fullName evidence="6">G-protein coupled receptors family 1 profile domain-containing protein</fullName>
    </recommendedName>
</protein>
<evidence type="ECO:0000256" key="5">
    <source>
        <dbReference type="SAM" id="Phobius"/>
    </source>
</evidence>
<feature type="transmembrane region" description="Helical" evidence="5">
    <location>
        <begin position="161"/>
        <end position="180"/>
    </location>
</feature>
<sequence length="369" mass="40816">MNSTLNGGGIDDGDQQSEFLPWDNPDNVLSLDTQFTIAKYLSLFIFTASSLGVVLNLLNCVVYARLGLRDRINLLLFSQAVADGAFSVFMLLSNLEYSSSVFLGGGIQPHCPITSAVNNNGGATLHSFTYVSGFVSTLIACERCLCITYPFKARRLLRTSTAGVVVLFATVVLFSLHYFITEKFKLRCEYVPSIRASLPVYFASQFYRDHSTFVDILNVIVFGSTLPFSFVIATTITTVVTAVKLRRAATWRQSTATVTMGTKDVALTKMLVAVSCLFVVCNLPHIMIRTTPLFMSEFRIGGRKQNLMTLCVSVVHCFNTLNSSLNFFFYYAMGTKFRTTLQGMCTCVRRSQGQINKELPSVTAVVTQL</sequence>
<feature type="transmembrane region" description="Helical" evidence="5">
    <location>
        <begin position="74"/>
        <end position="92"/>
    </location>
</feature>
<keyword evidence="3 5" id="KW-1133">Transmembrane helix</keyword>
<gene>
    <name evidence="7" type="ORF">V1264_023031</name>
</gene>
<evidence type="ECO:0000256" key="4">
    <source>
        <dbReference type="ARBA" id="ARBA00023136"/>
    </source>
</evidence>
<feature type="transmembrane region" description="Helical" evidence="5">
    <location>
        <begin position="128"/>
        <end position="149"/>
    </location>
</feature>
<reference evidence="7 8" key="1">
    <citation type="submission" date="2024-02" db="EMBL/GenBank/DDBJ databases">
        <title>Chromosome-scale genome assembly of the rough periwinkle Littorina saxatilis.</title>
        <authorList>
            <person name="De Jode A."/>
            <person name="Faria R."/>
            <person name="Formenti G."/>
            <person name="Sims Y."/>
            <person name="Smith T.P."/>
            <person name="Tracey A."/>
            <person name="Wood J.M.D."/>
            <person name="Zagrodzka Z.B."/>
            <person name="Johannesson K."/>
            <person name="Butlin R.K."/>
            <person name="Leder E.H."/>
        </authorList>
    </citation>
    <scope>NUCLEOTIDE SEQUENCE [LARGE SCALE GENOMIC DNA]</scope>
    <source>
        <strain evidence="7">Snail1</strain>
        <tissue evidence="7">Muscle</tissue>
    </source>
</reference>
<dbReference type="EMBL" id="JBAMIC010000011">
    <property type="protein sequence ID" value="KAK7100018.1"/>
    <property type="molecule type" value="Genomic_DNA"/>
</dbReference>
<keyword evidence="4 5" id="KW-0472">Membrane</keyword>
<feature type="transmembrane region" description="Helical" evidence="5">
    <location>
        <begin position="216"/>
        <end position="245"/>
    </location>
</feature>
<evidence type="ECO:0000256" key="2">
    <source>
        <dbReference type="ARBA" id="ARBA00022692"/>
    </source>
</evidence>
<evidence type="ECO:0000313" key="7">
    <source>
        <dbReference type="EMBL" id="KAK7100018.1"/>
    </source>
</evidence>
<dbReference type="InterPro" id="IPR019427">
    <property type="entry name" value="7TM_GPCR_serpentine_rcpt_Srw"/>
</dbReference>
<dbReference type="InterPro" id="IPR052954">
    <property type="entry name" value="GPCR-Ligand_Int"/>
</dbReference>
<evidence type="ECO:0000259" key="6">
    <source>
        <dbReference type="PROSITE" id="PS50262"/>
    </source>
</evidence>
<dbReference type="PANTHER" id="PTHR46641">
    <property type="entry name" value="FMRFAMIDE RECEPTOR-RELATED"/>
    <property type="match status" value="1"/>
</dbReference>
<feature type="transmembrane region" description="Helical" evidence="5">
    <location>
        <begin position="40"/>
        <end position="62"/>
    </location>
</feature>
<dbReference type="Gene3D" id="1.20.1070.10">
    <property type="entry name" value="Rhodopsin 7-helix transmembrane proteins"/>
    <property type="match status" value="1"/>
</dbReference>
<comment type="caution">
    <text evidence="7">The sequence shown here is derived from an EMBL/GenBank/DDBJ whole genome shotgun (WGS) entry which is preliminary data.</text>
</comment>
<dbReference type="Pfam" id="PF10324">
    <property type="entry name" value="7TM_GPCR_Srw"/>
    <property type="match status" value="1"/>
</dbReference>
<organism evidence="7 8">
    <name type="scientific">Littorina saxatilis</name>
    <dbReference type="NCBI Taxonomy" id="31220"/>
    <lineage>
        <taxon>Eukaryota</taxon>
        <taxon>Metazoa</taxon>
        <taxon>Spiralia</taxon>
        <taxon>Lophotrochozoa</taxon>
        <taxon>Mollusca</taxon>
        <taxon>Gastropoda</taxon>
        <taxon>Caenogastropoda</taxon>
        <taxon>Littorinimorpha</taxon>
        <taxon>Littorinoidea</taxon>
        <taxon>Littorinidae</taxon>
        <taxon>Littorina</taxon>
    </lineage>
</organism>
<comment type="subcellular location">
    <subcellularLocation>
        <location evidence="1">Membrane</location>
    </subcellularLocation>
</comment>
<dbReference type="InterPro" id="IPR017452">
    <property type="entry name" value="GPCR_Rhodpsn_7TM"/>
</dbReference>
<name>A0AAN9B786_9CAEN</name>
<feature type="domain" description="G-protein coupled receptors family 1 profile" evidence="6">
    <location>
        <begin position="52"/>
        <end position="330"/>
    </location>
</feature>
<dbReference type="Proteomes" id="UP001374579">
    <property type="component" value="Unassembled WGS sequence"/>
</dbReference>